<feature type="compositionally biased region" description="Polar residues" evidence="1">
    <location>
        <begin position="13"/>
        <end position="22"/>
    </location>
</feature>
<dbReference type="AlphaFoldDB" id="A0AAD7FVY3"/>
<evidence type="ECO:0000313" key="2">
    <source>
        <dbReference type="EMBL" id="KAJ7646622.1"/>
    </source>
</evidence>
<name>A0AAD7FVY3_9AGAR</name>
<proteinExistence type="predicted"/>
<evidence type="ECO:0000313" key="3">
    <source>
        <dbReference type="Proteomes" id="UP001221142"/>
    </source>
</evidence>
<accession>A0AAD7FVY3</accession>
<dbReference type="Proteomes" id="UP001221142">
    <property type="component" value="Unassembled WGS sequence"/>
</dbReference>
<dbReference type="EMBL" id="JARKIF010000002">
    <property type="protein sequence ID" value="KAJ7646622.1"/>
    <property type="molecule type" value="Genomic_DNA"/>
</dbReference>
<reference evidence="2" key="1">
    <citation type="submission" date="2023-03" db="EMBL/GenBank/DDBJ databases">
        <title>Massive genome expansion in bonnet fungi (Mycena s.s.) driven by repeated elements and novel gene families across ecological guilds.</title>
        <authorList>
            <consortium name="Lawrence Berkeley National Laboratory"/>
            <person name="Harder C.B."/>
            <person name="Miyauchi S."/>
            <person name="Viragh M."/>
            <person name="Kuo A."/>
            <person name="Thoen E."/>
            <person name="Andreopoulos B."/>
            <person name="Lu D."/>
            <person name="Skrede I."/>
            <person name="Drula E."/>
            <person name="Henrissat B."/>
            <person name="Morin E."/>
            <person name="Kohler A."/>
            <person name="Barry K."/>
            <person name="LaButti K."/>
            <person name="Morin E."/>
            <person name="Salamov A."/>
            <person name="Lipzen A."/>
            <person name="Mereny Z."/>
            <person name="Hegedus B."/>
            <person name="Baldrian P."/>
            <person name="Stursova M."/>
            <person name="Weitz H."/>
            <person name="Taylor A."/>
            <person name="Grigoriev I.V."/>
            <person name="Nagy L.G."/>
            <person name="Martin F."/>
            <person name="Kauserud H."/>
        </authorList>
    </citation>
    <scope>NUCLEOTIDE SEQUENCE</scope>
    <source>
        <strain evidence="2">9284</strain>
    </source>
</reference>
<comment type="caution">
    <text evidence="2">The sequence shown here is derived from an EMBL/GenBank/DDBJ whole genome shotgun (WGS) entry which is preliminary data.</text>
</comment>
<keyword evidence="3" id="KW-1185">Reference proteome</keyword>
<evidence type="ECO:0000256" key="1">
    <source>
        <dbReference type="SAM" id="MobiDB-lite"/>
    </source>
</evidence>
<organism evidence="2 3">
    <name type="scientific">Roridomyces roridus</name>
    <dbReference type="NCBI Taxonomy" id="1738132"/>
    <lineage>
        <taxon>Eukaryota</taxon>
        <taxon>Fungi</taxon>
        <taxon>Dikarya</taxon>
        <taxon>Basidiomycota</taxon>
        <taxon>Agaricomycotina</taxon>
        <taxon>Agaricomycetes</taxon>
        <taxon>Agaricomycetidae</taxon>
        <taxon>Agaricales</taxon>
        <taxon>Marasmiineae</taxon>
        <taxon>Mycenaceae</taxon>
        <taxon>Roridomyces</taxon>
    </lineage>
</organism>
<protein>
    <submittedName>
        <fullName evidence="2">Uncharacterized protein</fullName>
    </submittedName>
</protein>
<gene>
    <name evidence="2" type="ORF">FB45DRAFT_860096</name>
</gene>
<feature type="region of interest" description="Disordered" evidence="1">
    <location>
        <begin position="1"/>
        <end position="22"/>
    </location>
</feature>
<sequence length="405" mass="44857">MHRSQLGIRPVTGSGNAEKMTSQAVKNRVRRARSCPDFMDCGGQMHASCYTRGLLRNKITAGCSSVARCCPTRLGWPFPSRTVSKKPASTHPVEVVIEYANFNRPGVVSFGSDGATSHVRRCIGQIGDGEWQGVLDARVISDHQNQFPTSTSALSTPRTRESQCSFREANSVRFYVQLQTSEGARRSPPSHTAQDKVTQDIFTLVDLEVRILWLARASLTDPLDRLSLAMKGLGEPEVLLPSYEQELLHFDVACIPVAVLRTRSKLTSSTDTWTGDADGGWESGPPVARMNGAFRIHVFVGDLLKTKALSTGLLILLLPSFNRHRVHGGVLLIFVNRGWACGGYESHPCREERACTVYANSLFDRKVPEVRTNLDEWHHKYGQWSGKILPDFARFFGGIRVGFQG</sequence>